<evidence type="ECO:0000313" key="3">
    <source>
        <dbReference type="Proteomes" id="UP000774570"/>
    </source>
</evidence>
<evidence type="ECO:0000313" key="2">
    <source>
        <dbReference type="EMBL" id="MBW8486635.1"/>
    </source>
</evidence>
<dbReference type="PANTHER" id="PTHR33164">
    <property type="entry name" value="TRANSCRIPTIONAL REGULATOR, MARR FAMILY"/>
    <property type="match status" value="1"/>
</dbReference>
<evidence type="ECO:0000259" key="1">
    <source>
        <dbReference type="PROSITE" id="PS50995"/>
    </source>
</evidence>
<protein>
    <submittedName>
        <fullName evidence="2">MarR family transcriptional regulator</fullName>
    </submittedName>
</protein>
<dbReference type="InterPro" id="IPR039422">
    <property type="entry name" value="MarR/SlyA-like"/>
</dbReference>
<feature type="domain" description="HTH marR-type" evidence="1">
    <location>
        <begin position="6"/>
        <end position="139"/>
    </location>
</feature>
<name>A0ABS7G1Q2_9ACTN</name>
<gene>
    <name evidence="2" type="ORF">K1Y72_30005</name>
</gene>
<accession>A0ABS7G1Q2</accession>
<comment type="caution">
    <text evidence="2">The sequence shown here is derived from an EMBL/GenBank/DDBJ whole genome shotgun (WGS) entry which is preliminary data.</text>
</comment>
<dbReference type="InterPro" id="IPR036388">
    <property type="entry name" value="WH-like_DNA-bd_sf"/>
</dbReference>
<dbReference type="SMART" id="SM00347">
    <property type="entry name" value="HTH_MARR"/>
    <property type="match status" value="1"/>
</dbReference>
<proteinExistence type="predicted"/>
<reference evidence="2 3" key="1">
    <citation type="submission" date="2021-07" db="EMBL/GenBank/DDBJ databases">
        <title>Actinomadura sp. PM05-2 isolated from lichen.</title>
        <authorList>
            <person name="Somphong A."/>
            <person name="Phongsopitanun W."/>
            <person name="Tanasupawat S."/>
            <person name="Peongsungnone V."/>
        </authorList>
    </citation>
    <scope>NUCLEOTIDE SEQUENCE [LARGE SCALE GENOMIC DNA]</scope>
    <source>
        <strain evidence="2 3">PM05-2</strain>
    </source>
</reference>
<keyword evidence="3" id="KW-1185">Reference proteome</keyword>
<dbReference type="InterPro" id="IPR036390">
    <property type="entry name" value="WH_DNA-bd_sf"/>
</dbReference>
<organism evidence="2 3">
    <name type="scientific">Actinomadura parmotrematis</name>
    <dbReference type="NCBI Taxonomy" id="2864039"/>
    <lineage>
        <taxon>Bacteria</taxon>
        <taxon>Bacillati</taxon>
        <taxon>Actinomycetota</taxon>
        <taxon>Actinomycetes</taxon>
        <taxon>Streptosporangiales</taxon>
        <taxon>Thermomonosporaceae</taxon>
        <taxon>Actinomadura</taxon>
    </lineage>
</organism>
<dbReference type="InterPro" id="IPR000835">
    <property type="entry name" value="HTH_MarR-typ"/>
</dbReference>
<dbReference type="PANTHER" id="PTHR33164:SF57">
    <property type="entry name" value="MARR-FAMILY TRANSCRIPTIONAL REGULATOR"/>
    <property type="match status" value="1"/>
</dbReference>
<sequence length="147" mass="15865">MSTDGRPDLAAMMVPLGRALMAAERPALDAHGLTMWGYSVLLGLGGGEPVRTQSALARDIGADKTRIIGVLDGLQERGLIERAPDPADRRVHLLSLTAEGRRVREAVRAAIREREERLLARVPAADRAAFLRTLQALASLPREEIAG</sequence>
<dbReference type="PRINTS" id="PR00598">
    <property type="entry name" value="HTHMARR"/>
</dbReference>
<dbReference type="Proteomes" id="UP000774570">
    <property type="component" value="Unassembled WGS sequence"/>
</dbReference>
<dbReference type="SUPFAM" id="SSF46785">
    <property type="entry name" value="Winged helix' DNA-binding domain"/>
    <property type="match status" value="1"/>
</dbReference>
<dbReference type="Pfam" id="PF12802">
    <property type="entry name" value="MarR_2"/>
    <property type="match status" value="1"/>
</dbReference>
<dbReference type="EMBL" id="JAIBOA010000025">
    <property type="protein sequence ID" value="MBW8486635.1"/>
    <property type="molecule type" value="Genomic_DNA"/>
</dbReference>
<dbReference type="RefSeq" id="WP_220169873.1">
    <property type="nucleotide sequence ID" value="NZ_JAIBOA010000025.1"/>
</dbReference>
<dbReference type="PROSITE" id="PS50995">
    <property type="entry name" value="HTH_MARR_2"/>
    <property type="match status" value="1"/>
</dbReference>
<dbReference type="Gene3D" id="1.10.10.10">
    <property type="entry name" value="Winged helix-like DNA-binding domain superfamily/Winged helix DNA-binding domain"/>
    <property type="match status" value="1"/>
</dbReference>